<comment type="caution">
    <text evidence="1">The sequence shown here is derived from an EMBL/GenBank/DDBJ whole genome shotgun (WGS) entry which is preliminary data.</text>
</comment>
<evidence type="ECO:0000313" key="1">
    <source>
        <dbReference type="EMBL" id="PPQ82204.1"/>
    </source>
</evidence>
<dbReference type="AlphaFoldDB" id="A0A409WUK2"/>
<protein>
    <submittedName>
        <fullName evidence="1">Uncharacterized protein</fullName>
    </submittedName>
</protein>
<reference evidence="1 2" key="1">
    <citation type="journal article" date="2018" name="Evol. Lett.">
        <title>Horizontal gene cluster transfer increased hallucinogenic mushroom diversity.</title>
        <authorList>
            <person name="Reynolds H.T."/>
            <person name="Vijayakumar V."/>
            <person name="Gluck-Thaler E."/>
            <person name="Korotkin H.B."/>
            <person name="Matheny P.B."/>
            <person name="Slot J.C."/>
        </authorList>
    </citation>
    <scope>NUCLEOTIDE SEQUENCE [LARGE SCALE GENOMIC DNA]</scope>
    <source>
        <strain evidence="1 2">SRW20</strain>
    </source>
</reference>
<evidence type="ECO:0000313" key="2">
    <source>
        <dbReference type="Proteomes" id="UP000284706"/>
    </source>
</evidence>
<dbReference type="InParanoid" id="A0A409WUK2"/>
<keyword evidence="2" id="KW-1185">Reference proteome</keyword>
<name>A0A409WUK2_9AGAR</name>
<gene>
    <name evidence="1" type="ORF">CVT26_009574</name>
</gene>
<dbReference type="EMBL" id="NHYE01004777">
    <property type="protein sequence ID" value="PPQ82204.1"/>
    <property type="molecule type" value="Genomic_DNA"/>
</dbReference>
<dbReference type="Proteomes" id="UP000284706">
    <property type="component" value="Unassembled WGS sequence"/>
</dbReference>
<accession>A0A409WUK2</accession>
<sequence length="679" mass="76566">MPGGITSIRFRLVIPWNMQSQANSSLPPLPYVYRDPIPLQSKKINVLDGLKASIRFVEISAASALINKDGRPLWISALKQEVEGLEKDSKSWALKHAAIPGPHFKAPSDEELAADVDHDARFFIRRLFQCLERQCFQALCIAMLPSPSEYAKKYQEYQSLPAIAFRNAKNGPKSISITLLSETHYTVNFVWSQGREAVEDHFHEQVFLLYHQVAEELALSMAGPMTHTLRVQRFHKALSKIFPDGGGYTWYFDDPIFKGSTYNIDLVYRRNSDRYPMIMVEVKRLESEGGGNPFMQNNRLYNGSFLPEGLLLILKALGAAVIFLQVEGTLLSVGGGFSDSDCHPHIAQVLGGIVEMIKDEYGTNVKDFIRLLWALHQGFRVLEKESQFNPEIKYPPILFGMPRMGLRHFGIQATRTVKAGRVYEAHFNLPAGLHVGYASHFQQFLDRFQHNNCLLEIINPAAHERYGSKIQKCLANHGRAPWYIRRLTYLHQDAANFPKDAAALIVKPRSLLEYIVTEAQSPPTSSQDGWINLAELERKHPEAAADGRSNIRASLDHIIALLKDGGFVHGMLVAKNLYTKITLRPRARIIRRHDNQDQAELRATGYNLADSCGHARFPKVIPQDSTFMKPGQEGQFIPDDHDEALVNTWFEDWAVGPSLNSEAQGIPEESIPFNLSDSD</sequence>
<organism evidence="1 2">
    <name type="scientific">Gymnopilus dilepis</name>
    <dbReference type="NCBI Taxonomy" id="231916"/>
    <lineage>
        <taxon>Eukaryota</taxon>
        <taxon>Fungi</taxon>
        <taxon>Dikarya</taxon>
        <taxon>Basidiomycota</taxon>
        <taxon>Agaricomycotina</taxon>
        <taxon>Agaricomycetes</taxon>
        <taxon>Agaricomycetidae</taxon>
        <taxon>Agaricales</taxon>
        <taxon>Agaricineae</taxon>
        <taxon>Hymenogastraceae</taxon>
        <taxon>Gymnopilus</taxon>
    </lineage>
</organism>
<proteinExistence type="predicted"/>